<dbReference type="PANTHER" id="PTHR10322">
    <property type="entry name" value="DNA POLYMERASE CATALYTIC SUBUNIT"/>
    <property type="match status" value="1"/>
</dbReference>
<dbReference type="OrthoDB" id="2414538at2759"/>
<reference evidence="8" key="1">
    <citation type="journal article" date="2020" name="Cell">
        <title>Large-Scale Comparative Analyses of Tick Genomes Elucidate Their Genetic Diversity and Vector Capacities.</title>
        <authorList>
            <consortium name="Tick Genome and Microbiome Consortium (TIGMIC)"/>
            <person name="Jia N."/>
            <person name="Wang J."/>
            <person name="Shi W."/>
            <person name="Du L."/>
            <person name="Sun Y."/>
            <person name="Zhan W."/>
            <person name="Jiang J.F."/>
            <person name="Wang Q."/>
            <person name="Zhang B."/>
            <person name="Ji P."/>
            <person name="Bell-Sakyi L."/>
            <person name="Cui X.M."/>
            <person name="Yuan T.T."/>
            <person name="Jiang B.G."/>
            <person name="Yang W.F."/>
            <person name="Lam T.T."/>
            <person name="Chang Q.C."/>
            <person name="Ding S.J."/>
            <person name="Wang X.J."/>
            <person name="Zhu J.G."/>
            <person name="Ruan X.D."/>
            <person name="Zhao L."/>
            <person name="Wei J.T."/>
            <person name="Ye R.Z."/>
            <person name="Que T.C."/>
            <person name="Du C.H."/>
            <person name="Zhou Y.H."/>
            <person name="Cheng J.X."/>
            <person name="Dai P.F."/>
            <person name="Guo W.B."/>
            <person name="Han X.H."/>
            <person name="Huang E.J."/>
            <person name="Li L.F."/>
            <person name="Wei W."/>
            <person name="Gao Y.C."/>
            <person name="Liu J.Z."/>
            <person name="Shao H.Z."/>
            <person name="Wang X."/>
            <person name="Wang C.C."/>
            <person name="Yang T.C."/>
            <person name="Huo Q.B."/>
            <person name="Li W."/>
            <person name="Chen H.Y."/>
            <person name="Chen S.E."/>
            <person name="Zhou L.G."/>
            <person name="Ni X.B."/>
            <person name="Tian J.H."/>
            <person name="Sheng Y."/>
            <person name="Liu T."/>
            <person name="Pan Y.S."/>
            <person name="Xia L.Y."/>
            <person name="Li J."/>
            <person name="Zhao F."/>
            <person name="Cao W.C."/>
        </authorList>
    </citation>
    <scope>NUCLEOTIDE SEQUENCE</scope>
    <source>
        <strain evidence="8">Rmic-2018</strain>
    </source>
</reference>
<dbReference type="EMBL" id="JABSTU010000005">
    <property type="protein sequence ID" value="KAH8029860.1"/>
    <property type="molecule type" value="Genomic_DNA"/>
</dbReference>
<dbReference type="Gene3D" id="1.10.132.60">
    <property type="entry name" value="DNA polymerase family B, C-terminal domain"/>
    <property type="match status" value="1"/>
</dbReference>
<feature type="domain" description="DNA-directed DNA polymerase family B multifunctional" evidence="7">
    <location>
        <begin position="4"/>
        <end position="315"/>
    </location>
</feature>
<dbReference type="Pfam" id="PF00136">
    <property type="entry name" value="DNA_pol_B"/>
    <property type="match status" value="1"/>
</dbReference>
<evidence type="ECO:0000256" key="4">
    <source>
        <dbReference type="ARBA" id="ARBA00022932"/>
    </source>
</evidence>
<comment type="caution">
    <text evidence="8">The sequence shown here is derived from an EMBL/GenBank/DDBJ whole genome shotgun (WGS) entry which is preliminary data.</text>
</comment>
<dbReference type="GO" id="GO:0008296">
    <property type="term" value="F:3'-5'-DNA exonuclease activity"/>
    <property type="evidence" value="ECO:0007669"/>
    <property type="project" value="TreeGrafter"/>
</dbReference>
<dbReference type="InterPro" id="IPR023211">
    <property type="entry name" value="DNA_pol_palm_dom_sf"/>
</dbReference>
<comment type="catalytic activity">
    <reaction evidence="6">
        <text>DNA(n) + a 2'-deoxyribonucleoside 5'-triphosphate = DNA(n+1) + diphosphate</text>
        <dbReference type="Rhea" id="RHEA:22508"/>
        <dbReference type="Rhea" id="RHEA-COMP:17339"/>
        <dbReference type="Rhea" id="RHEA-COMP:17340"/>
        <dbReference type="ChEBI" id="CHEBI:33019"/>
        <dbReference type="ChEBI" id="CHEBI:61560"/>
        <dbReference type="ChEBI" id="CHEBI:173112"/>
        <dbReference type="EC" id="2.7.7.7"/>
    </reaction>
</comment>
<dbReference type="AlphaFoldDB" id="A0A9J6E6B9"/>
<dbReference type="InterPro" id="IPR043502">
    <property type="entry name" value="DNA/RNA_pol_sf"/>
</dbReference>
<dbReference type="InterPro" id="IPR042087">
    <property type="entry name" value="DNA_pol_B_thumb"/>
</dbReference>
<evidence type="ECO:0000259" key="7">
    <source>
        <dbReference type="Pfam" id="PF00136"/>
    </source>
</evidence>
<dbReference type="InterPro" id="IPR006134">
    <property type="entry name" value="DNA-dir_DNA_pol_B_multi_dom"/>
</dbReference>
<evidence type="ECO:0000313" key="8">
    <source>
        <dbReference type="EMBL" id="KAH8029860.1"/>
    </source>
</evidence>
<dbReference type="GO" id="GO:0006287">
    <property type="term" value="P:base-excision repair, gap-filling"/>
    <property type="evidence" value="ECO:0007669"/>
    <property type="project" value="TreeGrafter"/>
</dbReference>
<dbReference type="Gene3D" id="1.10.287.690">
    <property type="entry name" value="Helix hairpin bin"/>
    <property type="match status" value="1"/>
</dbReference>
<dbReference type="PROSITE" id="PS00116">
    <property type="entry name" value="DNA_POLYMERASE_B"/>
    <property type="match status" value="1"/>
</dbReference>
<evidence type="ECO:0000256" key="5">
    <source>
        <dbReference type="ARBA" id="ARBA00023125"/>
    </source>
</evidence>
<proteinExistence type="predicted"/>
<evidence type="ECO:0000256" key="1">
    <source>
        <dbReference type="ARBA" id="ARBA00012417"/>
    </source>
</evidence>
<dbReference type="GO" id="GO:0006297">
    <property type="term" value="P:nucleotide-excision repair, DNA gap filling"/>
    <property type="evidence" value="ECO:0007669"/>
    <property type="project" value="TreeGrafter"/>
</dbReference>
<protein>
    <recommendedName>
        <fullName evidence="1">DNA-directed DNA polymerase</fullName>
        <ecNumber evidence="1">2.7.7.7</ecNumber>
    </recommendedName>
</protein>
<dbReference type="PANTHER" id="PTHR10322:SF23">
    <property type="entry name" value="DNA POLYMERASE DELTA CATALYTIC SUBUNIT"/>
    <property type="match status" value="1"/>
</dbReference>
<sequence length="332" mass="37818">MKERKDDPFMWSVLNERQLAIKKCANSVYGFTGTKENGLLSCVEIARSVTAYGRTLLNKTIDYVEKFAQHTVIYGDTDSVMILCRGKTVAEAMNMGEILAERISDLFPHPIRLEFEKVYRPYILVGKKRYAGAMYSANPESHDKIDIKGLDTVRRNCTLYVSRITKDCIQDIIEKGNIDAAVERARKAVDDLLSGGVDAAELILYRTHAKKKYKSAQAHLCVVDKRIARGGEPAKVGDRIPYVICKEWVTDEEELQKQRKDRPHEFAEGENRAVQRKVAYRAEDPDYVREKGLSIDYAYYECKQLKRPLLRLFGPVLGGEKKAASKIWPTNN</sequence>
<dbReference type="InterPro" id="IPR050240">
    <property type="entry name" value="DNA_pol_type-B"/>
</dbReference>
<keyword evidence="4" id="KW-0239">DNA-directed DNA polymerase</keyword>
<accession>A0A9J6E6B9</accession>
<dbReference type="Proteomes" id="UP000821866">
    <property type="component" value="Chromosome 3"/>
</dbReference>
<dbReference type="GO" id="GO:0000166">
    <property type="term" value="F:nucleotide binding"/>
    <property type="evidence" value="ECO:0007669"/>
    <property type="project" value="InterPro"/>
</dbReference>
<dbReference type="GO" id="GO:0003887">
    <property type="term" value="F:DNA-directed DNA polymerase activity"/>
    <property type="evidence" value="ECO:0007669"/>
    <property type="project" value="UniProtKB-KW"/>
</dbReference>
<dbReference type="Gene3D" id="3.90.1600.10">
    <property type="entry name" value="Palm domain of DNA polymerase"/>
    <property type="match status" value="1"/>
</dbReference>
<evidence type="ECO:0000313" key="9">
    <source>
        <dbReference type="Proteomes" id="UP000821866"/>
    </source>
</evidence>
<evidence type="ECO:0000256" key="6">
    <source>
        <dbReference type="ARBA" id="ARBA00049244"/>
    </source>
</evidence>
<keyword evidence="9" id="KW-1185">Reference proteome</keyword>
<dbReference type="GO" id="GO:0003677">
    <property type="term" value="F:DNA binding"/>
    <property type="evidence" value="ECO:0007669"/>
    <property type="project" value="UniProtKB-KW"/>
</dbReference>
<dbReference type="GO" id="GO:0045004">
    <property type="term" value="P:DNA replication proofreading"/>
    <property type="evidence" value="ECO:0007669"/>
    <property type="project" value="TreeGrafter"/>
</dbReference>
<dbReference type="EC" id="2.7.7.7" evidence="1"/>
<keyword evidence="3" id="KW-0548">Nucleotidyltransferase</keyword>
<dbReference type="InterPro" id="IPR017964">
    <property type="entry name" value="DNA-dir_DNA_pol_B_CS"/>
</dbReference>
<keyword evidence="2" id="KW-0808">Transferase</keyword>
<dbReference type="VEuPathDB" id="VectorBase:LOC119164965"/>
<name>A0A9J6E6B9_RHIMP</name>
<gene>
    <name evidence="8" type="ORF">HPB51_004895</name>
</gene>
<organism evidence="8 9">
    <name type="scientific">Rhipicephalus microplus</name>
    <name type="common">Cattle tick</name>
    <name type="synonym">Boophilus microplus</name>
    <dbReference type="NCBI Taxonomy" id="6941"/>
    <lineage>
        <taxon>Eukaryota</taxon>
        <taxon>Metazoa</taxon>
        <taxon>Ecdysozoa</taxon>
        <taxon>Arthropoda</taxon>
        <taxon>Chelicerata</taxon>
        <taxon>Arachnida</taxon>
        <taxon>Acari</taxon>
        <taxon>Parasitiformes</taxon>
        <taxon>Ixodida</taxon>
        <taxon>Ixodoidea</taxon>
        <taxon>Ixodidae</taxon>
        <taxon>Rhipicephalinae</taxon>
        <taxon>Rhipicephalus</taxon>
        <taxon>Boophilus</taxon>
    </lineage>
</organism>
<keyword evidence="5" id="KW-0238">DNA-binding</keyword>
<evidence type="ECO:0000256" key="2">
    <source>
        <dbReference type="ARBA" id="ARBA00022679"/>
    </source>
</evidence>
<reference evidence="8" key="2">
    <citation type="submission" date="2021-09" db="EMBL/GenBank/DDBJ databases">
        <authorList>
            <person name="Jia N."/>
            <person name="Wang J."/>
            <person name="Shi W."/>
            <person name="Du L."/>
            <person name="Sun Y."/>
            <person name="Zhan W."/>
            <person name="Jiang J."/>
            <person name="Wang Q."/>
            <person name="Zhang B."/>
            <person name="Ji P."/>
            <person name="Sakyi L.B."/>
            <person name="Cui X."/>
            <person name="Yuan T."/>
            <person name="Jiang B."/>
            <person name="Yang W."/>
            <person name="Lam T.T.-Y."/>
            <person name="Chang Q."/>
            <person name="Ding S."/>
            <person name="Wang X."/>
            <person name="Zhu J."/>
            <person name="Ruan X."/>
            <person name="Zhao L."/>
            <person name="Wei J."/>
            <person name="Que T."/>
            <person name="Du C."/>
            <person name="Cheng J."/>
            <person name="Dai P."/>
            <person name="Han X."/>
            <person name="Huang E."/>
            <person name="Gao Y."/>
            <person name="Liu J."/>
            <person name="Shao H."/>
            <person name="Ye R."/>
            <person name="Li L."/>
            <person name="Wei W."/>
            <person name="Wang X."/>
            <person name="Wang C."/>
            <person name="Huo Q."/>
            <person name="Li W."/>
            <person name="Guo W."/>
            <person name="Chen H."/>
            <person name="Chen S."/>
            <person name="Zhou L."/>
            <person name="Zhou L."/>
            <person name="Ni X."/>
            <person name="Tian J."/>
            <person name="Zhou Y."/>
            <person name="Sheng Y."/>
            <person name="Liu T."/>
            <person name="Pan Y."/>
            <person name="Xia L."/>
            <person name="Li J."/>
            <person name="Zhao F."/>
            <person name="Cao W."/>
        </authorList>
    </citation>
    <scope>NUCLEOTIDE SEQUENCE</scope>
    <source>
        <strain evidence="8">Rmic-2018</strain>
        <tissue evidence="8">Larvae</tissue>
    </source>
</reference>
<evidence type="ECO:0000256" key="3">
    <source>
        <dbReference type="ARBA" id="ARBA00022695"/>
    </source>
</evidence>
<dbReference type="OMA" id="NVSCRVW"/>
<dbReference type="GO" id="GO:0043625">
    <property type="term" value="C:delta DNA polymerase complex"/>
    <property type="evidence" value="ECO:0007669"/>
    <property type="project" value="TreeGrafter"/>
</dbReference>
<dbReference type="SUPFAM" id="SSF56672">
    <property type="entry name" value="DNA/RNA polymerases"/>
    <property type="match status" value="1"/>
</dbReference>